<reference evidence="6" key="1">
    <citation type="submission" date="2021-02" db="EMBL/GenBank/DDBJ databases">
        <title>Rhodobacter shimadae sp. nov., an aerobic anoxygenic phototrophic bacterium isolated from a hot spring.</title>
        <authorList>
            <person name="Muramatsu S."/>
            <person name="Haruta S."/>
            <person name="Hirose S."/>
            <person name="Hanada S."/>
        </authorList>
    </citation>
    <scope>NUCLEOTIDE SEQUENCE</scope>
    <source>
        <strain evidence="6">N10</strain>
    </source>
</reference>
<keyword evidence="7" id="KW-1185">Reference proteome</keyword>
<dbReference type="InterPro" id="IPR011010">
    <property type="entry name" value="DNA_brk_join_enz"/>
</dbReference>
<feature type="region of interest" description="Disordered" evidence="5">
    <location>
        <begin position="1"/>
        <end position="22"/>
    </location>
</feature>
<protein>
    <submittedName>
        <fullName evidence="6">Integrase</fullName>
    </submittedName>
</protein>
<keyword evidence="2" id="KW-0229">DNA integration</keyword>
<dbReference type="GO" id="GO:0003677">
    <property type="term" value="F:DNA binding"/>
    <property type="evidence" value="ECO:0007669"/>
    <property type="project" value="UniProtKB-KW"/>
</dbReference>
<evidence type="ECO:0000256" key="3">
    <source>
        <dbReference type="ARBA" id="ARBA00023125"/>
    </source>
</evidence>
<dbReference type="CDD" id="cd01184">
    <property type="entry name" value="INT_C_like_1"/>
    <property type="match status" value="1"/>
</dbReference>
<keyword evidence="3" id="KW-0238">DNA-binding</keyword>
<dbReference type="Proteomes" id="UP000826300">
    <property type="component" value="Chromosome"/>
</dbReference>
<dbReference type="SUPFAM" id="SSF56349">
    <property type="entry name" value="DNA breaking-rejoining enzymes"/>
    <property type="match status" value="1"/>
</dbReference>
<organism evidence="6 7">
    <name type="scientific">Neotabrizicola shimadae</name>
    <dbReference type="NCBI Taxonomy" id="2807096"/>
    <lineage>
        <taxon>Bacteria</taxon>
        <taxon>Pseudomonadati</taxon>
        <taxon>Pseudomonadota</taxon>
        <taxon>Alphaproteobacteria</taxon>
        <taxon>Rhodobacterales</taxon>
        <taxon>Paracoccaceae</taxon>
        <taxon>Neotabrizicola</taxon>
    </lineage>
</organism>
<gene>
    <name evidence="6" type="ORF">JO391_12300</name>
</gene>
<dbReference type="Gene3D" id="1.10.150.130">
    <property type="match status" value="1"/>
</dbReference>
<feature type="compositionally biased region" description="Basic and acidic residues" evidence="5">
    <location>
        <begin position="1"/>
        <end position="15"/>
    </location>
</feature>
<dbReference type="InterPro" id="IPR013762">
    <property type="entry name" value="Integrase-like_cat_sf"/>
</dbReference>
<dbReference type="InterPro" id="IPR050090">
    <property type="entry name" value="Tyrosine_recombinase_XerCD"/>
</dbReference>
<dbReference type="PANTHER" id="PTHR30349">
    <property type="entry name" value="PHAGE INTEGRASE-RELATED"/>
    <property type="match status" value="1"/>
</dbReference>
<dbReference type="Gene3D" id="1.10.443.10">
    <property type="entry name" value="Intergrase catalytic core"/>
    <property type="match status" value="1"/>
</dbReference>
<dbReference type="RefSeq" id="WP_220660785.1">
    <property type="nucleotide sequence ID" value="NZ_CP069370.1"/>
</dbReference>
<evidence type="ECO:0000256" key="2">
    <source>
        <dbReference type="ARBA" id="ARBA00022908"/>
    </source>
</evidence>
<dbReference type="InterPro" id="IPR010998">
    <property type="entry name" value="Integrase_recombinase_N"/>
</dbReference>
<dbReference type="GO" id="GO:0006310">
    <property type="term" value="P:DNA recombination"/>
    <property type="evidence" value="ECO:0007669"/>
    <property type="project" value="UniProtKB-KW"/>
</dbReference>
<evidence type="ECO:0000256" key="1">
    <source>
        <dbReference type="ARBA" id="ARBA00008857"/>
    </source>
</evidence>
<name>A0A8G1EAP7_9RHOB</name>
<comment type="similarity">
    <text evidence="1">Belongs to the 'phage' integrase family.</text>
</comment>
<dbReference type="EMBL" id="CP069370">
    <property type="protein sequence ID" value="QYZ68562.1"/>
    <property type="molecule type" value="Genomic_DNA"/>
</dbReference>
<sequence>MAIDERLAAAEHSAEKSVPAGRRTASLSHLTEHLVAHVEAADKRRKTWLEANMPSSPEEREHLRSDAQFELQSLRRVNDPNGEQWVDSLTDKVRAQAGAEWDDELVALKFAEIVRRGLIELGSRKLDGYDLRFDRAFHDPLFDPGKAKAVEFGELAQTFVAETLKDHSVNGHRQKSSDRIKAAAAYICEVIGEHTALDAIDDDAVRRAREVIASTPSNRAKVYPGLPLAQQIERAARDGKPLLSANTQGFYLDTFRAIMKLAVRKRLISFNPAEDVRPIKREKVAPEERRLPWTPEQLKGFFSGAFYKSCAPGAAKPYQKADRPWRFWLPLLMLFSGARPGEILQLKVSDVRRTENGTWYLDLLNEDEAMSLKTDTSKRRIPIHPELIRMGFLQFLRERSATSESTASWLFDGIKPDKYGSRTDRPSKAFNRTFIPAEIELGQRQALYSLRHNVRDALRRLKAPPRPFDT</sequence>
<proteinExistence type="inferred from homology"/>
<evidence type="ECO:0000313" key="6">
    <source>
        <dbReference type="EMBL" id="QYZ68562.1"/>
    </source>
</evidence>
<dbReference type="GO" id="GO:0015074">
    <property type="term" value="P:DNA integration"/>
    <property type="evidence" value="ECO:0007669"/>
    <property type="project" value="UniProtKB-KW"/>
</dbReference>
<evidence type="ECO:0000256" key="5">
    <source>
        <dbReference type="SAM" id="MobiDB-lite"/>
    </source>
</evidence>
<dbReference type="PANTHER" id="PTHR30349:SF41">
    <property type="entry name" value="INTEGRASE_RECOMBINASE PROTEIN MJ0367-RELATED"/>
    <property type="match status" value="1"/>
</dbReference>
<evidence type="ECO:0000313" key="7">
    <source>
        <dbReference type="Proteomes" id="UP000826300"/>
    </source>
</evidence>
<accession>A0A8G1EAP7</accession>
<evidence type="ECO:0000256" key="4">
    <source>
        <dbReference type="ARBA" id="ARBA00023172"/>
    </source>
</evidence>
<keyword evidence="4" id="KW-0233">DNA recombination</keyword>
<dbReference type="AlphaFoldDB" id="A0A8G1EAP7"/>
<dbReference type="KEGG" id="nsm:JO391_12300"/>